<dbReference type="AlphaFoldDB" id="A0A3P3W5K8"/>
<dbReference type="Gene3D" id="3.40.30.10">
    <property type="entry name" value="Glutaredoxin"/>
    <property type="match status" value="1"/>
</dbReference>
<accession>A0A3P3W5K8</accession>
<dbReference type="InterPro" id="IPR036249">
    <property type="entry name" value="Thioredoxin-like_sf"/>
</dbReference>
<evidence type="ECO:0000259" key="2">
    <source>
        <dbReference type="PROSITE" id="PS51352"/>
    </source>
</evidence>
<keyword evidence="1" id="KW-0676">Redox-active center</keyword>
<dbReference type="GO" id="GO:0016209">
    <property type="term" value="F:antioxidant activity"/>
    <property type="evidence" value="ECO:0007669"/>
    <property type="project" value="InterPro"/>
</dbReference>
<dbReference type="PROSITE" id="PS51352">
    <property type="entry name" value="THIOREDOXIN_2"/>
    <property type="match status" value="1"/>
</dbReference>
<dbReference type="InterPro" id="IPR050553">
    <property type="entry name" value="Thioredoxin_ResA/DsbE_sf"/>
</dbReference>
<sequence>MKNFLSLFAIILLVSCNKKEENPAPRPLKTYTEGNVSVNSYTFSGLEHFLKKDNDTTYVVNFWATWCVPCVEELPHFEKLNATYKDKKVKVLLVSIDFPKMAESKLLPFIKNNNLKSEVVLLNDPDANSWINKVDPTWSGAIPATVIYKKEKRQFYEKAFTYEELEAEVNKFL</sequence>
<dbReference type="GO" id="GO:0016491">
    <property type="term" value="F:oxidoreductase activity"/>
    <property type="evidence" value="ECO:0007669"/>
    <property type="project" value="InterPro"/>
</dbReference>
<dbReference type="SUPFAM" id="SSF52833">
    <property type="entry name" value="Thioredoxin-like"/>
    <property type="match status" value="1"/>
</dbReference>
<dbReference type="InterPro" id="IPR000866">
    <property type="entry name" value="AhpC/TSA"/>
</dbReference>
<dbReference type="PANTHER" id="PTHR42852:SF13">
    <property type="entry name" value="PROTEIN DIPZ"/>
    <property type="match status" value="1"/>
</dbReference>
<comment type="caution">
    <text evidence="3">The sequence shown here is derived from an EMBL/GenBank/DDBJ whole genome shotgun (WGS) entry which is preliminary data.</text>
</comment>
<evidence type="ECO:0000256" key="1">
    <source>
        <dbReference type="ARBA" id="ARBA00023284"/>
    </source>
</evidence>
<dbReference type="Proteomes" id="UP000271937">
    <property type="component" value="Unassembled WGS sequence"/>
</dbReference>
<protein>
    <submittedName>
        <fullName evidence="3">TlpA family protein disulfide reductase</fullName>
    </submittedName>
</protein>
<dbReference type="PROSITE" id="PS51257">
    <property type="entry name" value="PROKAR_LIPOPROTEIN"/>
    <property type="match status" value="1"/>
</dbReference>
<dbReference type="RefSeq" id="WP_125013612.1">
    <property type="nucleotide sequence ID" value="NZ_RQVR01000018.1"/>
</dbReference>
<dbReference type="PANTHER" id="PTHR42852">
    <property type="entry name" value="THIOL:DISULFIDE INTERCHANGE PROTEIN DSBE"/>
    <property type="match status" value="1"/>
</dbReference>
<evidence type="ECO:0000313" key="3">
    <source>
        <dbReference type="EMBL" id="RRJ89266.1"/>
    </source>
</evidence>
<feature type="domain" description="Thioredoxin" evidence="2">
    <location>
        <begin position="18"/>
        <end position="173"/>
    </location>
</feature>
<dbReference type="InterPro" id="IPR017937">
    <property type="entry name" value="Thioredoxin_CS"/>
</dbReference>
<dbReference type="PROSITE" id="PS00194">
    <property type="entry name" value="THIOREDOXIN_1"/>
    <property type="match status" value="1"/>
</dbReference>
<dbReference type="InterPro" id="IPR013766">
    <property type="entry name" value="Thioredoxin_domain"/>
</dbReference>
<dbReference type="OrthoDB" id="9815205at2"/>
<organism evidence="3 4">
    <name type="scientific">Flavobacterium macacae</name>
    <dbReference type="NCBI Taxonomy" id="2488993"/>
    <lineage>
        <taxon>Bacteria</taxon>
        <taxon>Pseudomonadati</taxon>
        <taxon>Bacteroidota</taxon>
        <taxon>Flavobacteriia</taxon>
        <taxon>Flavobacteriales</taxon>
        <taxon>Flavobacteriaceae</taxon>
        <taxon>Flavobacterium</taxon>
    </lineage>
</organism>
<dbReference type="CDD" id="cd02966">
    <property type="entry name" value="TlpA_like_family"/>
    <property type="match status" value="1"/>
</dbReference>
<dbReference type="EMBL" id="RQVR01000018">
    <property type="protein sequence ID" value="RRJ89266.1"/>
    <property type="molecule type" value="Genomic_DNA"/>
</dbReference>
<name>A0A3P3W5K8_9FLAO</name>
<dbReference type="Pfam" id="PF00578">
    <property type="entry name" value="AhpC-TSA"/>
    <property type="match status" value="1"/>
</dbReference>
<keyword evidence="4" id="KW-1185">Reference proteome</keyword>
<evidence type="ECO:0000313" key="4">
    <source>
        <dbReference type="Proteomes" id="UP000271937"/>
    </source>
</evidence>
<gene>
    <name evidence="3" type="ORF">EG849_13430</name>
</gene>
<proteinExistence type="predicted"/>
<reference evidence="3 4" key="1">
    <citation type="submission" date="2018-11" db="EMBL/GenBank/DDBJ databases">
        <title>Flavobacterium sp. nov., YIM 102600 draft genome.</title>
        <authorList>
            <person name="Li G."/>
            <person name="Jiang Y."/>
        </authorList>
    </citation>
    <scope>NUCLEOTIDE SEQUENCE [LARGE SCALE GENOMIC DNA]</scope>
    <source>
        <strain evidence="3 4">YIM 102600</strain>
    </source>
</reference>